<evidence type="ECO:0000313" key="6">
    <source>
        <dbReference type="Proteomes" id="UP000053989"/>
    </source>
</evidence>
<name>A0A0C3EI03_9AGAM</name>
<keyword evidence="3" id="KW-0732">Signal</keyword>
<protein>
    <recommendedName>
        <fullName evidence="4">Ca3427-like PBP 2 domain-containing protein</fullName>
    </recommendedName>
</protein>
<dbReference type="Gene3D" id="3.40.190.10">
    <property type="entry name" value="Periplasmic binding protein-like II"/>
    <property type="match status" value="2"/>
</dbReference>
<dbReference type="SUPFAM" id="SSF53850">
    <property type="entry name" value="Periplasmic binding protein-like II"/>
    <property type="match status" value="1"/>
</dbReference>
<gene>
    <name evidence="5" type="ORF">SCLCIDRAFT_14053</name>
</gene>
<dbReference type="InParanoid" id="A0A0C3EI03"/>
<dbReference type="CDD" id="cd13637">
    <property type="entry name" value="PBP2_Ca3427_like"/>
    <property type="match status" value="1"/>
</dbReference>
<dbReference type="PANTHER" id="PTHR30024:SF47">
    <property type="entry name" value="TAURINE-BINDING PERIPLASMIC PROTEIN"/>
    <property type="match status" value="1"/>
</dbReference>
<evidence type="ECO:0000256" key="2">
    <source>
        <dbReference type="ARBA" id="ARBA00010742"/>
    </source>
</evidence>
<dbReference type="OrthoDB" id="1363at2759"/>
<comment type="subcellular location">
    <subcellularLocation>
        <location evidence="1">Periplasm</location>
    </subcellularLocation>
</comment>
<feature type="domain" description="Ca3427-like PBP 2" evidence="4">
    <location>
        <begin position="83"/>
        <end position="175"/>
    </location>
</feature>
<organism evidence="5 6">
    <name type="scientific">Scleroderma citrinum Foug A</name>
    <dbReference type="NCBI Taxonomy" id="1036808"/>
    <lineage>
        <taxon>Eukaryota</taxon>
        <taxon>Fungi</taxon>
        <taxon>Dikarya</taxon>
        <taxon>Basidiomycota</taxon>
        <taxon>Agaricomycotina</taxon>
        <taxon>Agaricomycetes</taxon>
        <taxon>Agaricomycetidae</taxon>
        <taxon>Boletales</taxon>
        <taxon>Sclerodermatineae</taxon>
        <taxon>Sclerodermataceae</taxon>
        <taxon>Scleroderma</taxon>
    </lineage>
</organism>
<dbReference type="PANTHER" id="PTHR30024">
    <property type="entry name" value="ALIPHATIC SULFONATES-BINDING PROTEIN-RELATED"/>
    <property type="match status" value="1"/>
</dbReference>
<dbReference type="EMBL" id="KN822012">
    <property type="protein sequence ID" value="KIM67556.1"/>
    <property type="molecule type" value="Genomic_DNA"/>
</dbReference>
<dbReference type="AlphaFoldDB" id="A0A0C3EI03"/>
<evidence type="ECO:0000313" key="5">
    <source>
        <dbReference type="EMBL" id="KIM67556.1"/>
    </source>
</evidence>
<dbReference type="GO" id="GO:0042597">
    <property type="term" value="C:periplasmic space"/>
    <property type="evidence" value="ECO:0007669"/>
    <property type="project" value="UniProtKB-SubCell"/>
</dbReference>
<evidence type="ECO:0000256" key="3">
    <source>
        <dbReference type="ARBA" id="ARBA00022729"/>
    </source>
</evidence>
<evidence type="ECO:0000256" key="1">
    <source>
        <dbReference type="ARBA" id="ARBA00004418"/>
    </source>
</evidence>
<accession>A0A0C3EI03</accession>
<proteinExistence type="inferred from homology"/>
<dbReference type="InterPro" id="IPR054364">
    <property type="entry name" value="Ca3427-like_PBP2"/>
</dbReference>
<keyword evidence="6" id="KW-1185">Reference proteome</keyword>
<sequence length="298" mass="33015">MPLRIGYVREHFCSPLLQYAAEDKENTFTLVECPSGTGQLIARLTNDEIDVAIALTDALIAGIAKGSKAYKLVGSYVNSPLKWAVVTGHDSPYERIADLQGTTLGISRYGSGSHTMAYVMALQQGWSTDQLDFRVNNDIRGLLNSVNEGSTSAFMWEWFTTKPFADTHGCRFIGAVPTPWPSWHVAAHPERASTTDLTTFLSTLTQHVQEFQKPESRAGPSVEFIKETFGYPEEDVKAWLQGVDYTRDCTQMEYEVIERTLSVLQEAGAVTPQEGGSLSPRQFVNEDVVRLVGPKVDK</sequence>
<dbReference type="Proteomes" id="UP000053989">
    <property type="component" value="Unassembled WGS sequence"/>
</dbReference>
<reference evidence="6" key="2">
    <citation type="submission" date="2015-01" db="EMBL/GenBank/DDBJ databases">
        <title>Evolutionary Origins and Diversification of the Mycorrhizal Mutualists.</title>
        <authorList>
            <consortium name="DOE Joint Genome Institute"/>
            <consortium name="Mycorrhizal Genomics Consortium"/>
            <person name="Kohler A."/>
            <person name="Kuo A."/>
            <person name="Nagy L.G."/>
            <person name="Floudas D."/>
            <person name="Copeland A."/>
            <person name="Barry K.W."/>
            <person name="Cichocki N."/>
            <person name="Veneault-Fourrey C."/>
            <person name="LaButti K."/>
            <person name="Lindquist E.A."/>
            <person name="Lipzen A."/>
            <person name="Lundell T."/>
            <person name="Morin E."/>
            <person name="Murat C."/>
            <person name="Riley R."/>
            <person name="Ohm R."/>
            <person name="Sun H."/>
            <person name="Tunlid A."/>
            <person name="Henrissat B."/>
            <person name="Grigoriev I.V."/>
            <person name="Hibbett D.S."/>
            <person name="Martin F."/>
        </authorList>
    </citation>
    <scope>NUCLEOTIDE SEQUENCE [LARGE SCALE GENOMIC DNA]</scope>
    <source>
        <strain evidence="6">Foug A</strain>
    </source>
</reference>
<reference evidence="5 6" key="1">
    <citation type="submission" date="2014-04" db="EMBL/GenBank/DDBJ databases">
        <authorList>
            <consortium name="DOE Joint Genome Institute"/>
            <person name="Kuo A."/>
            <person name="Kohler A."/>
            <person name="Nagy L.G."/>
            <person name="Floudas D."/>
            <person name="Copeland A."/>
            <person name="Barry K.W."/>
            <person name="Cichocki N."/>
            <person name="Veneault-Fourrey C."/>
            <person name="LaButti K."/>
            <person name="Lindquist E.A."/>
            <person name="Lipzen A."/>
            <person name="Lundell T."/>
            <person name="Morin E."/>
            <person name="Murat C."/>
            <person name="Sun H."/>
            <person name="Tunlid A."/>
            <person name="Henrissat B."/>
            <person name="Grigoriev I.V."/>
            <person name="Hibbett D.S."/>
            <person name="Martin F."/>
            <person name="Nordberg H.P."/>
            <person name="Cantor M.N."/>
            <person name="Hua S.X."/>
        </authorList>
    </citation>
    <scope>NUCLEOTIDE SEQUENCE [LARGE SCALE GENOMIC DNA]</scope>
    <source>
        <strain evidence="5 6">Foug A</strain>
    </source>
</reference>
<comment type="similarity">
    <text evidence="2">Belongs to the bacterial solute-binding protein SsuA/TauA family.</text>
</comment>
<evidence type="ECO:0000259" key="4">
    <source>
        <dbReference type="Pfam" id="PF22384"/>
    </source>
</evidence>
<dbReference type="HOGENOM" id="CLU_061316_1_0_1"/>
<dbReference type="Pfam" id="PF22384">
    <property type="entry name" value="PBP2_Ca3427_like"/>
    <property type="match status" value="1"/>
</dbReference>